<feature type="domain" description="NADH-quinone oxidoreductase subunit D" evidence="2">
    <location>
        <begin position="6"/>
        <end position="119"/>
    </location>
</feature>
<dbReference type="InterPro" id="IPR052197">
    <property type="entry name" value="ComplexI_49kDa-like"/>
</dbReference>
<feature type="non-terminal residue" evidence="3">
    <location>
        <position position="1"/>
    </location>
</feature>
<dbReference type="PANTHER" id="PTHR43485:SF1">
    <property type="entry name" value="FORMATE HYDROGENLYASE SUBUNIT 5-RELATED"/>
    <property type="match status" value="1"/>
</dbReference>
<dbReference type="GO" id="GO:0051287">
    <property type="term" value="F:NAD binding"/>
    <property type="evidence" value="ECO:0007669"/>
    <property type="project" value="InterPro"/>
</dbReference>
<reference evidence="3 4" key="1">
    <citation type="submission" date="2017-09" db="EMBL/GenBank/DDBJ databases">
        <title>Depth-based differentiation of microbial function through sediment-hosted aquifers and enrichment of novel symbionts in the deep terrestrial subsurface.</title>
        <authorList>
            <person name="Probst A.J."/>
            <person name="Ladd B."/>
            <person name="Jarett J.K."/>
            <person name="Geller-Mcgrath D.E."/>
            <person name="Sieber C.M."/>
            <person name="Emerson J.B."/>
            <person name="Anantharaman K."/>
            <person name="Thomas B.C."/>
            <person name="Malmstrom R."/>
            <person name="Stieglmeier M."/>
            <person name="Klingl A."/>
            <person name="Woyke T."/>
            <person name="Ryan C.M."/>
            <person name="Banfield J.F."/>
        </authorList>
    </citation>
    <scope>NUCLEOTIDE SEQUENCE [LARGE SCALE GENOMIC DNA]</scope>
    <source>
        <strain evidence="3">CG22_combo_CG10-13_8_21_14_all_39_12</strain>
    </source>
</reference>
<dbReference type="Proteomes" id="UP000228495">
    <property type="component" value="Unassembled WGS sequence"/>
</dbReference>
<evidence type="ECO:0000259" key="2">
    <source>
        <dbReference type="Pfam" id="PF00346"/>
    </source>
</evidence>
<dbReference type="SUPFAM" id="SSF56762">
    <property type="entry name" value="HydB/Nqo4-like"/>
    <property type="match status" value="1"/>
</dbReference>
<name>A0A2H0BHS4_UNCKA</name>
<dbReference type="AlphaFoldDB" id="A0A2H0BHS4"/>
<dbReference type="GO" id="GO:0048038">
    <property type="term" value="F:quinone binding"/>
    <property type="evidence" value="ECO:0007669"/>
    <property type="project" value="InterPro"/>
</dbReference>
<accession>A0A2H0BHS4</accession>
<dbReference type="Pfam" id="PF00346">
    <property type="entry name" value="Complex1_49kDa"/>
    <property type="match status" value="1"/>
</dbReference>
<organism evidence="3 4">
    <name type="scientific">candidate division WWE3 bacterium CG22_combo_CG10-13_8_21_14_all_39_12</name>
    <dbReference type="NCBI Taxonomy" id="1975094"/>
    <lineage>
        <taxon>Bacteria</taxon>
        <taxon>Katanobacteria</taxon>
    </lineage>
</organism>
<proteinExistence type="predicted"/>
<comment type="caution">
    <text evidence="3">The sequence shown here is derived from an EMBL/GenBank/DDBJ whole genome shotgun (WGS) entry which is preliminary data.</text>
</comment>
<sequence length="192" mass="21092">ELGRILKDFNEVIHIAENSTSLINRLKGTGELSRKIVEDYGATGVVAKAVGIKNDSRVDFPYAAYNELGFTEIETEQSGDVHARFCVRVKEVRASIKLIEQALKVLPDGPLCAESSNIFRKNAVALSVVEGWRGEILYLVTTDNDGNIGRVAPRDPSWVNWPLVGHAGAHNVVPDFPLINKSFNLSYTGNDL</sequence>
<dbReference type="InterPro" id="IPR001135">
    <property type="entry name" value="NADH_Q_OxRdtase_suD"/>
</dbReference>
<evidence type="ECO:0000313" key="4">
    <source>
        <dbReference type="Proteomes" id="UP000228495"/>
    </source>
</evidence>
<dbReference type="EMBL" id="PCSU01000039">
    <property type="protein sequence ID" value="PIP56568.1"/>
    <property type="molecule type" value="Genomic_DNA"/>
</dbReference>
<gene>
    <name evidence="3" type="ORF">COX05_02540</name>
</gene>
<dbReference type="Gene3D" id="1.10.645.10">
    <property type="entry name" value="Cytochrome-c3 Hydrogenase, chain B"/>
    <property type="match status" value="1"/>
</dbReference>
<dbReference type="GO" id="GO:0016651">
    <property type="term" value="F:oxidoreductase activity, acting on NAD(P)H"/>
    <property type="evidence" value="ECO:0007669"/>
    <property type="project" value="InterPro"/>
</dbReference>
<dbReference type="InterPro" id="IPR029014">
    <property type="entry name" value="NiFe-Hase_large"/>
</dbReference>
<protein>
    <recommendedName>
        <fullName evidence="2">NADH-quinone oxidoreductase subunit D domain-containing protein</fullName>
    </recommendedName>
</protein>
<evidence type="ECO:0000313" key="3">
    <source>
        <dbReference type="EMBL" id="PIP56568.1"/>
    </source>
</evidence>
<keyword evidence="1" id="KW-0560">Oxidoreductase</keyword>
<dbReference type="PANTHER" id="PTHR43485">
    <property type="entry name" value="HYDROGENASE-4 COMPONENT G"/>
    <property type="match status" value="1"/>
</dbReference>
<evidence type="ECO:0000256" key="1">
    <source>
        <dbReference type="ARBA" id="ARBA00023002"/>
    </source>
</evidence>